<reference evidence="1 2" key="1">
    <citation type="submission" date="2019-05" db="EMBL/GenBank/DDBJ databases">
        <title>Arcobacter sp. nov., isolated from sea sediment.</title>
        <authorList>
            <person name="Kim W."/>
        </authorList>
    </citation>
    <scope>NUCLEOTIDE SEQUENCE [LARGE SCALE GENOMIC DNA]</scope>
    <source>
        <strain evidence="1 2">CAU 1517</strain>
    </source>
</reference>
<dbReference type="Gene3D" id="2.30.110.10">
    <property type="entry name" value="Electron Transport, Fmn-binding Protein, Chain A"/>
    <property type="match status" value="1"/>
</dbReference>
<dbReference type="PANTHER" id="PTHR34071:SF2">
    <property type="entry name" value="FLAVIN-NUCLEOTIDE-BINDING PROTEIN"/>
    <property type="match status" value="1"/>
</dbReference>
<dbReference type="OrthoDB" id="9794935at2"/>
<dbReference type="RefSeq" id="WP_138152881.1">
    <property type="nucleotide sequence ID" value="NZ_VANU01000004.1"/>
</dbReference>
<evidence type="ECO:0000313" key="2">
    <source>
        <dbReference type="Proteomes" id="UP000308901"/>
    </source>
</evidence>
<dbReference type="Proteomes" id="UP000308901">
    <property type="component" value="Unassembled WGS sequence"/>
</dbReference>
<dbReference type="InterPro" id="IPR012349">
    <property type="entry name" value="Split_barrel_FMN-bd"/>
</dbReference>
<dbReference type="PANTHER" id="PTHR34071">
    <property type="entry name" value="5-NITROIMIDAZOLE ANTIBIOTICS RESISTANCE PROTEIN, NIMA-FAMILY-RELATED PROTEIN-RELATED"/>
    <property type="match status" value="1"/>
</dbReference>
<gene>
    <name evidence="1" type="ORF">FDK22_10310</name>
</gene>
<organism evidence="1 2">
    <name type="scientific">Arcobacter arenosus</name>
    <dbReference type="NCBI Taxonomy" id="2576037"/>
    <lineage>
        <taxon>Bacteria</taxon>
        <taxon>Pseudomonadati</taxon>
        <taxon>Campylobacterota</taxon>
        <taxon>Epsilonproteobacteria</taxon>
        <taxon>Campylobacterales</taxon>
        <taxon>Arcobacteraceae</taxon>
        <taxon>Arcobacter</taxon>
    </lineage>
</organism>
<protein>
    <submittedName>
        <fullName evidence="1">Pyridoxamine 5'-phosphate oxidase family protein</fullName>
    </submittedName>
</protein>
<evidence type="ECO:0000313" key="1">
    <source>
        <dbReference type="EMBL" id="TLP37701.1"/>
    </source>
</evidence>
<comment type="caution">
    <text evidence="1">The sequence shown here is derived from an EMBL/GenBank/DDBJ whole genome shotgun (WGS) entry which is preliminary data.</text>
</comment>
<dbReference type="Pfam" id="PF12900">
    <property type="entry name" value="Pyridox_ox_2"/>
    <property type="match status" value="1"/>
</dbReference>
<proteinExistence type="predicted"/>
<sequence>MKKAFEITNKEQILEVLNNSSFGTLCLCFDNKPYSIPLNFVEFENEIYFHGAKKGKKMDIIKDNTYASFCMVEDYSLLPSYFSSDKGDACPATHLFKSVIINGQIKVLEDYNQKANALEMLMQKLQKEGKYIPLNNEMYKKAINATCVYKLIPTNTTAKFKLGQNFNEERYKRVVSHLKQRGTKKDLETLELIELYKK</sequence>
<keyword evidence="2" id="KW-1185">Reference proteome</keyword>
<dbReference type="AlphaFoldDB" id="A0A5R8Y0C4"/>
<accession>A0A5R8Y0C4</accession>
<dbReference type="EMBL" id="VANU01000004">
    <property type="protein sequence ID" value="TLP37701.1"/>
    <property type="molecule type" value="Genomic_DNA"/>
</dbReference>
<name>A0A5R8Y0C4_9BACT</name>
<dbReference type="InterPro" id="IPR024747">
    <property type="entry name" value="Pyridox_Oxase-rel"/>
</dbReference>
<dbReference type="SUPFAM" id="SSF50475">
    <property type="entry name" value="FMN-binding split barrel"/>
    <property type="match status" value="1"/>
</dbReference>